<sequence length="319" mass="36759">MINFIEMSGIYYSNGSNYTDSSKMSVCAGLGFLCPELYTAKRIISYTAMVGNFFIIPFIFYLTLAKVKDGFFKYFTLNLMIVCTISAIAALIIDIINVINLFPSTKRRKDYRYQIREWARLCNGVGSIWFHALMLYAVIISYLPYAKPVFYANNFLKRSQKTYYAVLHFSIFLLSGSVALLLKPFCYRIPYLLTHIILFIVLLIVTVMGSIKISRYKPLGSNSIRVAKKQQKRLYSFILYSYSVELITLPMFVNACAYVICISVGCESDFVDSHLKSILSLMIYYLYEMRTIILVFITILALEPYRHATFLFFCTKNGL</sequence>
<feature type="transmembrane region" description="Helical" evidence="1">
    <location>
        <begin position="43"/>
        <end position="62"/>
    </location>
</feature>
<keyword evidence="1" id="KW-0812">Transmembrane</keyword>
<accession>A0A0N4T2W2</accession>
<dbReference type="Proteomes" id="UP000278627">
    <property type="component" value="Unassembled WGS sequence"/>
</dbReference>
<evidence type="ECO:0000313" key="3">
    <source>
        <dbReference type="Proteomes" id="UP000278627"/>
    </source>
</evidence>
<gene>
    <name evidence="2" type="ORF">BPAG_LOCUS2512</name>
</gene>
<feature type="transmembrane region" description="Helical" evidence="1">
    <location>
        <begin position="121"/>
        <end position="143"/>
    </location>
</feature>
<feature type="transmembrane region" description="Helical" evidence="1">
    <location>
        <begin position="278"/>
        <end position="302"/>
    </location>
</feature>
<dbReference type="WBParaSite" id="BPAG_0000254201-mRNA-1">
    <property type="protein sequence ID" value="BPAG_0000254201-mRNA-1"/>
    <property type="gene ID" value="BPAG_0000254201"/>
</dbReference>
<feature type="transmembrane region" description="Helical" evidence="1">
    <location>
        <begin position="163"/>
        <end position="182"/>
    </location>
</feature>
<dbReference type="EMBL" id="UZAD01000385">
    <property type="protein sequence ID" value="VDN83698.1"/>
    <property type="molecule type" value="Genomic_DNA"/>
</dbReference>
<keyword evidence="1" id="KW-1133">Transmembrane helix</keyword>
<evidence type="ECO:0000313" key="2">
    <source>
        <dbReference type="EMBL" id="VDN83698.1"/>
    </source>
</evidence>
<keyword evidence="3" id="KW-1185">Reference proteome</keyword>
<reference evidence="2 3" key="2">
    <citation type="submission" date="2018-11" db="EMBL/GenBank/DDBJ databases">
        <authorList>
            <consortium name="Pathogen Informatics"/>
        </authorList>
    </citation>
    <scope>NUCLEOTIDE SEQUENCE [LARGE SCALE GENOMIC DNA]</scope>
</reference>
<evidence type="ECO:0000313" key="4">
    <source>
        <dbReference type="WBParaSite" id="BPAG_0000254201-mRNA-1"/>
    </source>
</evidence>
<feature type="transmembrane region" description="Helical" evidence="1">
    <location>
        <begin position="189"/>
        <end position="211"/>
    </location>
</feature>
<feature type="transmembrane region" description="Helical" evidence="1">
    <location>
        <begin position="246"/>
        <end position="266"/>
    </location>
</feature>
<organism evidence="4">
    <name type="scientific">Brugia pahangi</name>
    <name type="common">Filarial nematode worm</name>
    <dbReference type="NCBI Taxonomy" id="6280"/>
    <lineage>
        <taxon>Eukaryota</taxon>
        <taxon>Metazoa</taxon>
        <taxon>Ecdysozoa</taxon>
        <taxon>Nematoda</taxon>
        <taxon>Chromadorea</taxon>
        <taxon>Rhabditida</taxon>
        <taxon>Spirurina</taxon>
        <taxon>Spiruromorpha</taxon>
        <taxon>Filarioidea</taxon>
        <taxon>Onchocercidae</taxon>
        <taxon>Brugia</taxon>
    </lineage>
</organism>
<evidence type="ECO:0000256" key="1">
    <source>
        <dbReference type="SAM" id="Phobius"/>
    </source>
</evidence>
<reference evidence="4" key="1">
    <citation type="submission" date="2017-02" db="UniProtKB">
        <authorList>
            <consortium name="WormBaseParasite"/>
        </authorList>
    </citation>
    <scope>IDENTIFICATION</scope>
</reference>
<keyword evidence="1" id="KW-0472">Membrane</keyword>
<proteinExistence type="predicted"/>
<name>A0A0N4T2W2_BRUPA</name>
<dbReference type="AlphaFoldDB" id="A0A0N4T2W2"/>
<protein>
    <submittedName>
        <fullName evidence="4">G_PROTEIN_RECEP_F1_2 domain-containing protein</fullName>
    </submittedName>
</protein>
<feature type="transmembrane region" description="Helical" evidence="1">
    <location>
        <begin position="74"/>
        <end position="100"/>
    </location>
</feature>